<evidence type="ECO:0000256" key="3">
    <source>
        <dbReference type="ARBA" id="ARBA00023110"/>
    </source>
</evidence>
<proteinExistence type="inferred from homology"/>
<evidence type="ECO:0000256" key="5">
    <source>
        <dbReference type="PROSITE-ProRule" id="PRU00176"/>
    </source>
</evidence>
<dbReference type="eggNOG" id="KOG0111">
    <property type="taxonomic scope" value="Eukaryota"/>
</dbReference>
<dbReference type="InterPro" id="IPR029000">
    <property type="entry name" value="Cyclophilin-like_dom_sf"/>
</dbReference>
<comment type="function">
    <text evidence="6">PPIases accelerate the folding of proteins. It catalyzes the cis-trans isomerization of proline imidic peptide bonds in oligopeptides.</text>
</comment>
<keyword evidence="3 6" id="KW-0697">Rotamase</keyword>
<dbReference type="AlphaFoldDB" id="A0A0L0T0X5"/>
<evidence type="ECO:0000256" key="2">
    <source>
        <dbReference type="ARBA" id="ARBA00022884"/>
    </source>
</evidence>
<dbReference type="Pfam" id="PF00076">
    <property type="entry name" value="RRM_1"/>
    <property type="match status" value="1"/>
</dbReference>
<dbReference type="VEuPathDB" id="FungiDB:AMAG_13095"/>
<protein>
    <recommendedName>
        <fullName evidence="6">Peptidyl-prolyl cis-trans isomerase</fullName>
        <shortName evidence="6">PPIase</shortName>
        <ecNumber evidence="6">5.2.1.8</ecNumber>
    </recommendedName>
</protein>
<evidence type="ECO:0000256" key="6">
    <source>
        <dbReference type="RuleBase" id="RU363019"/>
    </source>
</evidence>
<sequence length="299" mass="32181">MSAASVKTSIYIGGLAPEVTRDVLYNALIPFGDIVAIELPSDPRSPEPHRGFAFVEFEDPEDALDAIDNLHLSELYGRTLKVNLAKPGARMGGDVGAPVNKNKAVWDMPPEPATDATMDDARPAASSGDATAPANPSNPRVWFQISIGNVPAGRIIMELRADVVPRTAENFRQLCTHAKGFGYRGTHFHRVIPGFMCQSGDFERHNGTGGKSIYGAKFDDENFTLKHTGPGILSMANAGANTNGSQFFICTAKTEWLDNKHVVFGQVVGGMDVVRRIERIGSESGKPSQKAVIVDCGEL</sequence>
<evidence type="ECO:0000313" key="11">
    <source>
        <dbReference type="Proteomes" id="UP000054350"/>
    </source>
</evidence>
<evidence type="ECO:0000313" key="10">
    <source>
        <dbReference type="EMBL" id="KNE68443.1"/>
    </source>
</evidence>
<keyword evidence="11" id="KW-1185">Reference proteome</keyword>
<dbReference type="OrthoDB" id="407442at2759"/>
<organism evidence="10 11">
    <name type="scientific">Allomyces macrogynus (strain ATCC 38327)</name>
    <name type="common">Allomyces javanicus var. macrogynus</name>
    <dbReference type="NCBI Taxonomy" id="578462"/>
    <lineage>
        <taxon>Eukaryota</taxon>
        <taxon>Fungi</taxon>
        <taxon>Fungi incertae sedis</taxon>
        <taxon>Blastocladiomycota</taxon>
        <taxon>Blastocladiomycetes</taxon>
        <taxon>Blastocladiales</taxon>
        <taxon>Blastocladiaceae</taxon>
        <taxon>Allomyces</taxon>
    </lineage>
</organism>
<dbReference type="PANTHER" id="PTHR11071">
    <property type="entry name" value="PEPTIDYL-PROLYL CIS-TRANS ISOMERASE"/>
    <property type="match status" value="1"/>
</dbReference>
<dbReference type="InterPro" id="IPR012677">
    <property type="entry name" value="Nucleotide-bd_a/b_plait_sf"/>
</dbReference>
<dbReference type="CDD" id="cd01926">
    <property type="entry name" value="cyclophilin_ABH_like"/>
    <property type="match status" value="1"/>
</dbReference>
<dbReference type="CDD" id="cd12347">
    <property type="entry name" value="RRM_PPIE"/>
    <property type="match status" value="1"/>
</dbReference>
<evidence type="ECO:0000259" key="9">
    <source>
        <dbReference type="PROSITE" id="PS50102"/>
    </source>
</evidence>
<comment type="catalytic activity">
    <reaction evidence="1 6">
        <text>[protein]-peptidylproline (omega=180) = [protein]-peptidylproline (omega=0)</text>
        <dbReference type="Rhea" id="RHEA:16237"/>
        <dbReference type="Rhea" id="RHEA-COMP:10747"/>
        <dbReference type="Rhea" id="RHEA-COMP:10748"/>
        <dbReference type="ChEBI" id="CHEBI:83833"/>
        <dbReference type="ChEBI" id="CHEBI:83834"/>
        <dbReference type="EC" id="5.2.1.8"/>
    </reaction>
</comment>
<dbReference type="PANTHER" id="PTHR11071:SF561">
    <property type="entry name" value="PEPTIDYL-PROLYL CIS-TRANS ISOMERASE D-RELATED"/>
    <property type="match status" value="1"/>
</dbReference>
<dbReference type="PROSITE" id="PS50102">
    <property type="entry name" value="RRM"/>
    <property type="match status" value="1"/>
</dbReference>
<dbReference type="EMBL" id="GG745356">
    <property type="protein sequence ID" value="KNE68443.1"/>
    <property type="molecule type" value="Genomic_DNA"/>
</dbReference>
<feature type="domain" description="RRM" evidence="9">
    <location>
        <begin position="8"/>
        <end position="87"/>
    </location>
</feature>
<dbReference type="GO" id="GO:0003755">
    <property type="term" value="F:peptidyl-prolyl cis-trans isomerase activity"/>
    <property type="evidence" value="ECO:0007669"/>
    <property type="project" value="UniProtKB-UniRule"/>
</dbReference>
<dbReference type="OMA" id="KIVIYAC"/>
<evidence type="ECO:0000256" key="4">
    <source>
        <dbReference type="ARBA" id="ARBA00023235"/>
    </source>
</evidence>
<reference evidence="11" key="2">
    <citation type="submission" date="2009-11" db="EMBL/GenBank/DDBJ databases">
        <title>The Genome Sequence of Allomyces macrogynus strain ATCC 38327.</title>
        <authorList>
            <consortium name="The Broad Institute Genome Sequencing Platform"/>
            <person name="Russ C."/>
            <person name="Cuomo C."/>
            <person name="Shea T."/>
            <person name="Young S.K."/>
            <person name="Zeng Q."/>
            <person name="Koehrsen M."/>
            <person name="Haas B."/>
            <person name="Borodovsky M."/>
            <person name="Guigo R."/>
            <person name="Alvarado L."/>
            <person name="Berlin A."/>
            <person name="Borenstein D."/>
            <person name="Chen Z."/>
            <person name="Engels R."/>
            <person name="Freedman E."/>
            <person name="Gellesch M."/>
            <person name="Goldberg J."/>
            <person name="Griggs A."/>
            <person name="Gujja S."/>
            <person name="Heiman D."/>
            <person name="Hepburn T."/>
            <person name="Howarth C."/>
            <person name="Jen D."/>
            <person name="Larson L."/>
            <person name="Lewis B."/>
            <person name="Mehta T."/>
            <person name="Park D."/>
            <person name="Pearson M."/>
            <person name="Roberts A."/>
            <person name="Saif S."/>
            <person name="Shenoy N."/>
            <person name="Sisk P."/>
            <person name="Stolte C."/>
            <person name="Sykes S."/>
            <person name="Walk T."/>
            <person name="White J."/>
            <person name="Yandava C."/>
            <person name="Burger G."/>
            <person name="Gray M.W."/>
            <person name="Holland P.W.H."/>
            <person name="King N."/>
            <person name="Lang F.B.F."/>
            <person name="Roger A.J."/>
            <person name="Ruiz-Trillo I."/>
            <person name="Lander E."/>
            <person name="Nusbaum C."/>
        </authorList>
    </citation>
    <scope>NUCLEOTIDE SEQUENCE [LARGE SCALE GENOMIC DNA]</scope>
    <source>
        <strain evidence="11">ATCC 38327</strain>
    </source>
</reference>
<gene>
    <name evidence="10" type="ORF">AMAG_13095</name>
</gene>
<dbReference type="GO" id="GO:0003723">
    <property type="term" value="F:RNA binding"/>
    <property type="evidence" value="ECO:0007669"/>
    <property type="project" value="UniProtKB-UniRule"/>
</dbReference>
<comment type="similarity">
    <text evidence="6">Belongs to the cyclophilin-type PPIase family.</text>
</comment>
<evidence type="ECO:0000256" key="7">
    <source>
        <dbReference type="SAM" id="MobiDB-lite"/>
    </source>
</evidence>
<dbReference type="Pfam" id="PF00160">
    <property type="entry name" value="Pro_isomerase"/>
    <property type="match status" value="1"/>
</dbReference>
<feature type="region of interest" description="Disordered" evidence="7">
    <location>
        <begin position="111"/>
        <end position="138"/>
    </location>
</feature>
<dbReference type="EC" id="5.2.1.8" evidence="6"/>
<dbReference type="SUPFAM" id="SSF54928">
    <property type="entry name" value="RNA-binding domain, RBD"/>
    <property type="match status" value="1"/>
</dbReference>
<dbReference type="SMART" id="SM00360">
    <property type="entry name" value="RRM"/>
    <property type="match status" value="1"/>
</dbReference>
<dbReference type="PRINTS" id="PR00153">
    <property type="entry name" value="CSAPPISMRASE"/>
</dbReference>
<accession>A0A0L0T0X5</accession>
<dbReference type="FunFam" id="2.40.100.10:FF:000013">
    <property type="entry name" value="Peptidyl-prolyl cis-trans isomerase"/>
    <property type="match status" value="1"/>
</dbReference>
<dbReference type="InterPro" id="IPR034168">
    <property type="entry name" value="PPIE_RRM"/>
</dbReference>
<dbReference type="Gene3D" id="2.40.100.10">
    <property type="entry name" value="Cyclophilin-like"/>
    <property type="match status" value="1"/>
</dbReference>
<dbReference type="InterPro" id="IPR000504">
    <property type="entry name" value="RRM_dom"/>
</dbReference>
<keyword evidence="2 5" id="KW-0694">RNA-binding</keyword>
<dbReference type="Gene3D" id="3.30.70.330">
    <property type="match status" value="1"/>
</dbReference>
<name>A0A0L0T0X5_ALLM3</name>
<dbReference type="SUPFAM" id="SSF50891">
    <property type="entry name" value="Cyclophilin-like"/>
    <property type="match status" value="1"/>
</dbReference>
<dbReference type="STRING" id="578462.A0A0L0T0X5"/>
<dbReference type="GO" id="GO:0016018">
    <property type="term" value="F:cyclosporin A binding"/>
    <property type="evidence" value="ECO:0007669"/>
    <property type="project" value="TreeGrafter"/>
</dbReference>
<evidence type="ECO:0000256" key="1">
    <source>
        <dbReference type="ARBA" id="ARBA00000971"/>
    </source>
</evidence>
<dbReference type="Proteomes" id="UP000054350">
    <property type="component" value="Unassembled WGS sequence"/>
</dbReference>
<feature type="domain" description="PPIase cyclophilin-type" evidence="8">
    <location>
        <begin position="142"/>
        <end position="298"/>
    </location>
</feature>
<keyword evidence="4 6" id="KW-0413">Isomerase</keyword>
<reference evidence="10 11" key="1">
    <citation type="submission" date="2009-11" db="EMBL/GenBank/DDBJ databases">
        <title>Annotation of Allomyces macrogynus ATCC 38327.</title>
        <authorList>
            <consortium name="The Broad Institute Genome Sequencing Platform"/>
            <person name="Russ C."/>
            <person name="Cuomo C."/>
            <person name="Burger G."/>
            <person name="Gray M.W."/>
            <person name="Holland P.W.H."/>
            <person name="King N."/>
            <person name="Lang F.B.F."/>
            <person name="Roger A.J."/>
            <person name="Ruiz-Trillo I."/>
            <person name="Young S.K."/>
            <person name="Zeng Q."/>
            <person name="Gargeya S."/>
            <person name="Fitzgerald M."/>
            <person name="Haas B."/>
            <person name="Abouelleil A."/>
            <person name="Alvarado L."/>
            <person name="Arachchi H.M."/>
            <person name="Berlin A."/>
            <person name="Chapman S.B."/>
            <person name="Gearin G."/>
            <person name="Goldberg J."/>
            <person name="Griggs A."/>
            <person name="Gujja S."/>
            <person name="Hansen M."/>
            <person name="Heiman D."/>
            <person name="Howarth C."/>
            <person name="Larimer J."/>
            <person name="Lui A."/>
            <person name="MacDonald P.J.P."/>
            <person name="McCowen C."/>
            <person name="Montmayeur A."/>
            <person name="Murphy C."/>
            <person name="Neiman D."/>
            <person name="Pearson M."/>
            <person name="Priest M."/>
            <person name="Roberts A."/>
            <person name="Saif S."/>
            <person name="Shea T."/>
            <person name="Sisk P."/>
            <person name="Stolte C."/>
            <person name="Sykes S."/>
            <person name="Wortman J."/>
            <person name="Nusbaum C."/>
            <person name="Birren B."/>
        </authorList>
    </citation>
    <scope>NUCLEOTIDE SEQUENCE [LARGE SCALE GENOMIC DNA]</scope>
    <source>
        <strain evidence="10 11">ATCC 38327</strain>
    </source>
</reference>
<dbReference type="InterPro" id="IPR035979">
    <property type="entry name" value="RBD_domain_sf"/>
</dbReference>
<dbReference type="GO" id="GO:0006457">
    <property type="term" value="P:protein folding"/>
    <property type="evidence" value="ECO:0007669"/>
    <property type="project" value="TreeGrafter"/>
</dbReference>
<evidence type="ECO:0000259" key="8">
    <source>
        <dbReference type="PROSITE" id="PS50072"/>
    </source>
</evidence>
<dbReference type="InterPro" id="IPR002130">
    <property type="entry name" value="Cyclophilin-type_PPIase_dom"/>
</dbReference>
<dbReference type="PROSITE" id="PS50072">
    <property type="entry name" value="CSA_PPIASE_2"/>
    <property type="match status" value="1"/>
</dbReference>
<dbReference type="GO" id="GO:0005739">
    <property type="term" value="C:mitochondrion"/>
    <property type="evidence" value="ECO:0007669"/>
    <property type="project" value="TreeGrafter"/>
</dbReference>